<reference evidence="1" key="1">
    <citation type="journal article" date="2023" name="Science">
        <title>Genome structures resolve the early diversification of teleost fishes.</title>
        <authorList>
            <person name="Parey E."/>
            <person name="Louis A."/>
            <person name="Montfort J."/>
            <person name="Bouchez O."/>
            <person name="Roques C."/>
            <person name="Iampietro C."/>
            <person name="Lluch J."/>
            <person name="Castinel A."/>
            <person name="Donnadieu C."/>
            <person name="Desvignes T."/>
            <person name="Floi Bucao C."/>
            <person name="Jouanno E."/>
            <person name="Wen M."/>
            <person name="Mejri S."/>
            <person name="Dirks R."/>
            <person name="Jansen H."/>
            <person name="Henkel C."/>
            <person name="Chen W.J."/>
            <person name="Zahm M."/>
            <person name="Cabau C."/>
            <person name="Klopp C."/>
            <person name="Thompson A.W."/>
            <person name="Robinson-Rechavi M."/>
            <person name="Braasch I."/>
            <person name="Lecointre G."/>
            <person name="Bobe J."/>
            <person name="Postlethwait J.H."/>
            <person name="Berthelot C."/>
            <person name="Roest Crollius H."/>
            <person name="Guiguen Y."/>
        </authorList>
    </citation>
    <scope>NUCLEOTIDE SEQUENCE</scope>
    <source>
        <strain evidence="1">WJC10195</strain>
    </source>
</reference>
<name>A0A9Q1F970_SYNKA</name>
<protein>
    <submittedName>
        <fullName evidence="1">Uncharacterized protein</fullName>
    </submittedName>
</protein>
<dbReference type="EMBL" id="JAINUF010000007">
    <property type="protein sequence ID" value="KAJ8353678.1"/>
    <property type="molecule type" value="Genomic_DNA"/>
</dbReference>
<accession>A0A9Q1F970</accession>
<evidence type="ECO:0000313" key="2">
    <source>
        <dbReference type="Proteomes" id="UP001152622"/>
    </source>
</evidence>
<dbReference type="AlphaFoldDB" id="A0A9Q1F970"/>
<keyword evidence="2" id="KW-1185">Reference proteome</keyword>
<gene>
    <name evidence="1" type="ORF">SKAU_G00212450</name>
</gene>
<evidence type="ECO:0000313" key="1">
    <source>
        <dbReference type="EMBL" id="KAJ8353678.1"/>
    </source>
</evidence>
<organism evidence="1 2">
    <name type="scientific">Synaphobranchus kaupii</name>
    <name type="common">Kaup's arrowtooth eel</name>
    <dbReference type="NCBI Taxonomy" id="118154"/>
    <lineage>
        <taxon>Eukaryota</taxon>
        <taxon>Metazoa</taxon>
        <taxon>Chordata</taxon>
        <taxon>Craniata</taxon>
        <taxon>Vertebrata</taxon>
        <taxon>Euteleostomi</taxon>
        <taxon>Actinopterygii</taxon>
        <taxon>Neopterygii</taxon>
        <taxon>Teleostei</taxon>
        <taxon>Anguilliformes</taxon>
        <taxon>Synaphobranchidae</taxon>
        <taxon>Synaphobranchus</taxon>
    </lineage>
</organism>
<dbReference type="Proteomes" id="UP001152622">
    <property type="component" value="Chromosome 7"/>
</dbReference>
<proteinExistence type="predicted"/>
<sequence>MVLQVPPVQHQEDLAEPDHLFHPDSCPDHSHLMSGLLQLPSRKPTNLHHSAPTTGPERGCSACVQPPEVLPCPTPLLRSLHWLPVVARIRFKVHPGLHCSQKSGPSYLQDLIQHYAPARPLRSAAAGRLALPFLCVNGSRSSRLQSFSTLAPQWWNELPTLLCSAQTLSVFCRGLKTHFFRLHLD</sequence>
<dbReference type="OrthoDB" id="8936366at2759"/>
<comment type="caution">
    <text evidence="1">The sequence shown here is derived from an EMBL/GenBank/DDBJ whole genome shotgun (WGS) entry which is preliminary data.</text>
</comment>